<evidence type="ECO:0000256" key="6">
    <source>
        <dbReference type="ARBA" id="ARBA00022679"/>
    </source>
</evidence>
<evidence type="ECO:0000256" key="9">
    <source>
        <dbReference type="ARBA" id="ARBA00022777"/>
    </source>
</evidence>
<keyword evidence="13 14" id="KW-0472">Membrane</keyword>
<keyword evidence="12" id="KW-0902">Two-component regulatory system</keyword>
<dbReference type="InterPro" id="IPR036890">
    <property type="entry name" value="HATPase_C_sf"/>
</dbReference>
<feature type="transmembrane region" description="Helical" evidence="14">
    <location>
        <begin position="12"/>
        <end position="34"/>
    </location>
</feature>
<accession>L1QGV3</accession>
<keyword evidence="10" id="KW-0067">ATP-binding</keyword>
<dbReference type="Pfam" id="PF00512">
    <property type="entry name" value="HisKA"/>
    <property type="match status" value="1"/>
</dbReference>
<keyword evidence="9 17" id="KW-0418">Kinase</keyword>
<keyword evidence="18" id="KW-1185">Reference proteome</keyword>
<evidence type="ECO:0000313" key="18">
    <source>
        <dbReference type="Proteomes" id="UP000010420"/>
    </source>
</evidence>
<keyword evidence="8" id="KW-0547">Nucleotide-binding</keyword>
<dbReference type="GO" id="GO:0005886">
    <property type="term" value="C:plasma membrane"/>
    <property type="evidence" value="ECO:0007669"/>
    <property type="project" value="UniProtKB-SubCell"/>
</dbReference>
<keyword evidence="11 14" id="KW-1133">Transmembrane helix</keyword>
<dbReference type="STRING" id="545697.HMPREF0216_01501"/>
<evidence type="ECO:0000256" key="2">
    <source>
        <dbReference type="ARBA" id="ARBA00004651"/>
    </source>
</evidence>
<dbReference type="SUPFAM" id="SSF55874">
    <property type="entry name" value="ATPase domain of HSP90 chaperone/DNA topoisomerase II/histidine kinase"/>
    <property type="match status" value="1"/>
</dbReference>
<dbReference type="InterPro" id="IPR003660">
    <property type="entry name" value="HAMP_dom"/>
</dbReference>
<dbReference type="InterPro" id="IPR004358">
    <property type="entry name" value="Sig_transdc_His_kin-like_C"/>
</dbReference>
<evidence type="ECO:0000259" key="15">
    <source>
        <dbReference type="PROSITE" id="PS50109"/>
    </source>
</evidence>
<evidence type="ECO:0000256" key="1">
    <source>
        <dbReference type="ARBA" id="ARBA00000085"/>
    </source>
</evidence>
<dbReference type="FunFam" id="1.10.287.130:FF:000001">
    <property type="entry name" value="Two-component sensor histidine kinase"/>
    <property type="match status" value="1"/>
</dbReference>
<evidence type="ECO:0000313" key="17">
    <source>
        <dbReference type="EMBL" id="EKY27249.1"/>
    </source>
</evidence>
<dbReference type="InterPro" id="IPR003594">
    <property type="entry name" value="HATPase_dom"/>
</dbReference>
<dbReference type="SUPFAM" id="SSF158472">
    <property type="entry name" value="HAMP domain-like"/>
    <property type="match status" value="1"/>
</dbReference>
<dbReference type="SUPFAM" id="SSF47384">
    <property type="entry name" value="Homodimeric domain of signal transducing histidine kinase"/>
    <property type="match status" value="1"/>
</dbReference>
<comment type="subcellular location">
    <subcellularLocation>
        <location evidence="2">Cell membrane</location>
        <topology evidence="2">Multi-pass membrane protein</topology>
    </subcellularLocation>
</comment>
<dbReference type="Gene3D" id="6.10.340.10">
    <property type="match status" value="1"/>
</dbReference>
<dbReference type="CDD" id="cd00082">
    <property type="entry name" value="HisKA"/>
    <property type="match status" value="1"/>
</dbReference>
<dbReference type="InterPro" id="IPR005467">
    <property type="entry name" value="His_kinase_dom"/>
</dbReference>
<keyword evidence="6" id="KW-0808">Transferase</keyword>
<evidence type="ECO:0000256" key="4">
    <source>
        <dbReference type="ARBA" id="ARBA00022475"/>
    </source>
</evidence>
<name>L1QGV3_9CLOT</name>
<dbReference type="SMART" id="SM00304">
    <property type="entry name" value="HAMP"/>
    <property type="match status" value="1"/>
</dbReference>
<dbReference type="OrthoDB" id="9813151at2"/>
<comment type="catalytic activity">
    <reaction evidence="1">
        <text>ATP + protein L-histidine = ADP + protein N-phospho-L-histidine.</text>
        <dbReference type="EC" id="2.7.13.3"/>
    </reaction>
</comment>
<evidence type="ECO:0000256" key="5">
    <source>
        <dbReference type="ARBA" id="ARBA00022553"/>
    </source>
</evidence>
<keyword evidence="5" id="KW-0597">Phosphoprotein</keyword>
<dbReference type="InterPro" id="IPR003661">
    <property type="entry name" value="HisK_dim/P_dom"/>
</dbReference>
<dbReference type="FunFam" id="3.30.565.10:FF:000006">
    <property type="entry name" value="Sensor histidine kinase WalK"/>
    <property type="match status" value="1"/>
</dbReference>
<dbReference type="Proteomes" id="UP000010420">
    <property type="component" value="Unassembled WGS sequence"/>
</dbReference>
<dbReference type="Gene3D" id="3.30.565.10">
    <property type="entry name" value="Histidine kinase-like ATPase, C-terminal domain"/>
    <property type="match status" value="1"/>
</dbReference>
<feature type="domain" description="HAMP" evidence="16">
    <location>
        <begin position="193"/>
        <end position="245"/>
    </location>
</feature>
<sequence length="470" mass="53427">MKKNSIVRKLIITFSSITGVVLILVGLIISVWFYQSDEKEKISTLSKQLDIVSQSIANYIRYQEGTYEDINKLLKVTCFTNNMDGVVIDKLGYVYMISNDEYSNLKYTKLDIPDNITITSDKLHHKKNIIKNNEGHNLGAYIKPIYFNEQLDGYIVMIEKEQVSSRQMIITIWVSVVMAIIIAACIVKYFAEVLVVEPIEELNSAAKKLTKGEVTKRVKVINDNEIGELAESFNIMAQSIEESDNIRKEFISNVSHELRSPITSIKGFVGGILDGVIPKDKENYYLKIVYDEIDRLARLVNDLLDISAMESGKFNLNISEFDINQVVSLCILNLEGKIKAKGLSVKVTLCDKRCFAIGDRDRIIQVLTNLLENAIKYSNDNGQIEVNINVKGEKIFVSIFNTGENINNEDIKHIWDRFYKSDKSRTNKISTGLGLPIVRLILSQHNEDVWVNNIEGKGVNFTFTLKRNIE</sequence>
<dbReference type="Pfam" id="PF02518">
    <property type="entry name" value="HATPase_c"/>
    <property type="match status" value="1"/>
</dbReference>
<proteinExistence type="predicted"/>
<protein>
    <recommendedName>
        <fullName evidence="3">histidine kinase</fullName>
        <ecNumber evidence="3">2.7.13.3</ecNumber>
    </recommendedName>
</protein>
<dbReference type="PANTHER" id="PTHR45528">
    <property type="entry name" value="SENSOR HISTIDINE KINASE CPXA"/>
    <property type="match status" value="1"/>
</dbReference>
<evidence type="ECO:0000259" key="16">
    <source>
        <dbReference type="PROSITE" id="PS50885"/>
    </source>
</evidence>
<dbReference type="InterPro" id="IPR036097">
    <property type="entry name" value="HisK_dim/P_sf"/>
</dbReference>
<dbReference type="AlphaFoldDB" id="L1QGV3"/>
<dbReference type="EC" id="2.7.13.3" evidence="3"/>
<dbReference type="InterPro" id="IPR050398">
    <property type="entry name" value="HssS/ArlS-like"/>
</dbReference>
<organism evidence="17 18">
    <name type="scientific">Clostridium celatum DSM 1785</name>
    <dbReference type="NCBI Taxonomy" id="545697"/>
    <lineage>
        <taxon>Bacteria</taxon>
        <taxon>Bacillati</taxon>
        <taxon>Bacillota</taxon>
        <taxon>Clostridia</taxon>
        <taxon>Eubacteriales</taxon>
        <taxon>Clostridiaceae</taxon>
        <taxon>Clostridium</taxon>
    </lineage>
</organism>
<dbReference type="PRINTS" id="PR00344">
    <property type="entry name" value="BCTRLSENSOR"/>
</dbReference>
<dbReference type="EMBL" id="AMEZ01000041">
    <property type="protein sequence ID" value="EKY27249.1"/>
    <property type="molecule type" value="Genomic_DNA"/>
</dbReference>
<evidence type="ECO:0000256" key="7">
    <source>
        <dbReference type="ARBA" id="ARBA00022692"/>
    </source>
</evidence>
<dbReference type="PROSITE" id="PS50109">
    <property type="entry name" value="HIS_KIN"/>
    <property type="match status" value="1"/>
</dbReference>
<keyword evidence="7 14" id="KW-0812">Transmembrane</keyword>
<evidence type="ECO:0000256" key="13">
    <source>
        <dbReference type="ARBA" id="ARBA00023136"/>
    </source>
</evidence>
<comment type="caution">
    <text evidence="17">The sequence shown here is derived from an EMBL/GenBank/DDBJ whole genome shotgun (WGS) entry which is preliminary data.</text>
</comment>
<dbReference type="HOGENOM" id="CLU_000445_89_6_9"/>
<gene>
    <name evidence="17" type="ORF">HMPREF0216_01501</name>
</gene>
<dbReference type="PATRIC" id="fig|545697.3.peg.1479"/>
<dbReference type="eggNOG" id="COG5002">
    <property type="taxonomic scope" value="Bacteria"/>
</dbReference>
<evidence type="ECO:0000256" key="3">
    <source>
        <dbReference type="ARBA" id="ARBA00012438"/>
    </source>
</evidence>
<dbReference type="PANTHER" id="PTHR45528:SF1">
    <property type="entry name" value="SENSOR HISTIDINE KINASE CPXA"/>
    <property type="match status" value="1"/>
</dbReference>
<evidence type="ECO:0000256" key="11">
    <source>
        <dbReference type="ARBA" id="ARBA00022989"/>
    </source>
</evidence>
<dbReference type="GO" id="GO:0000155">
    <property type="term" value="F:phosphorelay sensor kinase activity"/>
    <property type="evidence" value="ECO:0007669"/>
    <property type="project" value="InterPro"/>
</dbReference>
<reference evidence="17 18" key="1">
    <citation type="submission" date="2012-05" db="EMBL/GenBank/DDBJ databases">
        <authorList>
            <person name="Weinstock G."/>
            <person name="Sodergren E."/>
            <person name="Lobos E.A."/>
            <person name="Fulton L."/>
            <person name="Fulton R."/>
            <person name="Courtney L."/>
            <person name="Fronick C."/>
            <person name="O'Laughlin M."/>
            <person name="Godfrey J."/>
            <person name="Wilson R.M."/>
            <person name="Miner T."/>
            <person name="Farmer C."/>
            <person name="Delehaunty K."/>
            <person name="Cordes M."/>
            <person name="Minx P."/>
            <person name="Tomlinson C."/>
            <person name="Chen J."/>
            <person name="Wollam A."/>
            <person name="Pepin K.H."/>
            <person name="Bhonagiri V."/>
            <person name="Zhang X."/>
            <person name="Suruliraj S."/>
            <person name="Warren W."/>
            <person name="Mitreva M."/>
            <person name="Mardis E.R."/>
            <person name="Wilson R.K."/>
        </authorList>
    </citation>
    <scope>NUCLEOTIDE SEQUENCE [LARGE SCALE GENOMIC DNA]</scope>
    <source>
        <strain evidence="17 18">DSM 1785</strain>
    </source>
</reference>
<dbReference type="SMART" id="SM00388">
    <property type="entry name" value="HisKA"/>
    <property type="match status" value="1"/>
</dbReference>
<keyword evidence="4" id="KW-1003">Cell membrane</keyword>
<feature type="transmembrane region" description="Helical" evidence="14">
    <location>
        <begin position="170"/>
        <end position="191"/>
    </location>
</feature>
<dbReference type="PROSITE" id="PS50885">
    <property type="entry name" value="HAMP"/>
    <property type="match status" value="1"/>
</dbReference>
<evidence type="ECO:0000256" key="12">
    <source>
        <dbReference type="ARBA" id="ARBA00023012"/>
    </source>
</evidence>
<feature type="domain" description="Histidine kinase" evidence="15">
    <location>
        <begin position="253"/>
        <end position="469"/>
    </location>
</feature>
<evidence type="ECO:0000256" key="8">
    <source>
        <dbReference type="ARBA" id="ARBA00022741"/>
    </source>
</evidence>
<evidence type="ECO:0000256" key="14">
    <source>
        <dbReference type="SAM" id="Phobius"/>
    </source>
</evidence>
<dbReference type="Pfam" id="PF00672">
    <property type="entry name" value="HAMP"/>
    <property type="match status" value="1"/>
</dbReference>
<dbReference type="Gene3D" id="1.10.287.130">
    <property type="match status" value="1"/>
</dbReference>
<dbReference type="RefSeq" id="WP_005212865.1">
    <property type="nucleotide sequence ID" value="NZ_KB291633.1"/>
</dbReference>
<dbReference type="CDD" id="cd00075">
    <property type="entry name" value="HATPase"/>
    <property type="match status" value="1"/>
</dbReference>
<dbReference type="CDD" id="cd06225">
    <property type="entry name" value="HAMP"/>
    <property type="match status" value="1"/>
</dbReference>
<evidence type="ECO:0000256" key="10">
    <source>
        <dbReference type="ARBA" id="ARBA00022840"/>
    </source>
</evidence>
<dbReference type="GO" id="GO:0005524">
    <property type="term" value="F:ATP binding"/>
    <property type="evidence" value="ECO:0007669"/>
    <property type="project" value="UniProtKB-KW"/>
</dbReference>
<dbReference type="SMART" id="SM00387">
    <property type="entry name" value="HATPase_c"/>
    <property type="match status" value="1"/>
</dbReference>